<dbReference type="KEGG" id="pbf:CFX0092_B0256"/>
<evidence type="ECO:0000259" key="2">
    <source>
        <dbReference type="Pfam" id="PF10988"/>
    </source>
</evidence>
<dbReference type="OrthoDB" id="7841570at2"/>
<dbReference type="Proteomes" id="UP000215027">
    <property type="component" value="Chromosome II"/>
</dbReference>
<dbReference type="InterPro" id="IPR021255">
    <property type="entry name" value="DUF2807"/>
</dbReference>
<dbReference type="AlphaFoldDB" id="A0A160T9Q9"/>
<keyword evidence="4" id="KW-1185">Reference proteome</keyword>
<dbReference type="PROSITE" id="PS51257">
    <property type="entry name" value="PROKAR_LIPOPROTEIN"/>
    <property type="match status" value="1"/>
</dbReference>
<sequence length="245" mass="24872">MNKKMTLWLLTALLLAVALAGCNVIDNVPGNGLDGSGVIASQAYDFSDFSEIELSQAFQATITRGDTYSVVVRIDDNLVDRLLVVQDGNRISIGLVQNTLLGQATLEADVTLPALTRLNASGAATAQLNGFAAADDFAAEATGASRIHGDIAAGNLTLRATGASTISLAGEGNVVTAEATGASTIDLEEFAAVDANVVANGASSVTVNLTGRLDATATGASNVLYLGSPTLGNINTTGASTVEQR</sequence>
<dbReference type="EMBL" id="LN890656">
    <property type="protein sequence ID" value="CUS05790.1"/>
    <property type="molecule type" value="Genomic_DNA"/>
</dbReference>
<reference evidence="3" key="1">
    <citation type="submission" date="2016-01" db="EMBL/GenBank/DDBJ databases">
        <authorList>
            <person name="Mcilroy J.S."/>
            <person name="Karst M S."/>
            <person name="Albertsen M."/>
        </authorList>
    </citation>
    <scope>NUCLEOTIDE SEQUENCE</scope>
    <source>
        <strain evidence="3">Cfx-K</strain>
    </source>
</reference>
<feature type="chain" id="PRO_5007820265" description="Putative auto-transporter adhesin head GIN domain-containing protein" evidence="1">
    <location>
        <begin position="21"/>
        <end position="245"/>
    </location>
</feature>
<dbReference type="RefSeq" id="WP_095045155.1">
    <property type="nucleotide sequence ID" value="NZ_LN890656.1"/>
</dbReference>
<dbReference type="Pfam" id="PF10988">
    <property type="entry name" value="DUF2807"/>
    <property type="match status" value="1"/>
</dbReference>
<name>A0A160T9Q9_9CHLR</name>
<accession>A0A160T9Q9</accession>
<feature type="signal peptide" evidence="1">
    <location>
        <begin position="1"/>
        <end position="20"/>
    </location>
</feature>
<evidence type="ECO:0000256" key="1">
    <source>
        <dbReference type="SAM" id="SignalP"/>
    </source>
</evidence>
<dbReference type="Gene3D" id="2.160.20.120">
    <property type="match status" value="1"/>
</dbReference>
<organism evidence="3 4">
    <name type="scientific">Candidatus Promineifilum breve</name>
    <dbReference type="NCBI Taxonomy" id="1806508"/>
    <lineage>
        <taxon>Bacteria</taxon>
        <taxon>Bacillati</taxon>
        <taxon>Chloroflexota</taxon>
        <taxon>Ardenticatenia</taxon>
        <taxon>Candidatus Promineifilales</taxon>
        <taxon>Candidatus Promineifilaceae</taxon>
        <taxon>Candidatus Promineifilum</taxon>
    </lineage>
</organism>
<keyword evidence="1" id="KW-0732">Signal</keyword>
<evidence type="ECO:0000313" key="3">
    <source>
        <dbReference type="EMBL" id="CUS05790.1"/>
    </source>
</evidence>
<proteinExistence type="predicted"/>
<protein>
    <recommendedName>
        <fullName evidence="2">Putative auto-transporter adhesin head GIN domain-containing protein</fullName>
    </recommendedName>
</protein>
<gene>
    <name evidence="3" type="ORF">CFX0092_B0256</name>
</gene>
<evidence type="ECO:0000313" key="4">
    <source>
        <dbReference type="Proteomes" id="UP000215027"/>
    </source>
</evidence>
<feature type="domain" description="Putative auto-transporter adhesin head GIN" evidence="2">
    <location>
        <begin position="48"/>
        <end position="229"/>
    </location>
</feature>